<accession>A0A918N1D9</accession>
<dbReference type="PANTHER" id="PTHR42928:SF5">
    <property type="entry name" value="BLR1237 PROTEIN"/>
    <property type="match status" value="1"/>
</dbReference>
<dbReference type="PANTHER" id="PTHR42928">
    <property type="entry name" value="TRICARBOXYLATE-BINDING PROTEIN"/>
    <property type="match status" value="1"/>
</dbReference>
<reference evidence="3" key="1">
    <citation type="journal article" date="2014" name="Int. J. Syst. Evol. Microbiol.">
        <title>Complete genome sequence of Corynebacterium casei LMG S-19264T (=DSM 44701T), isolated from a smear-ripened cheese.</title>
        <authorList>
            <consortium name="US DOE Joint Genome Institute (JGI-PGF)"/>
            <person name="Walter F."/>
            <person name="Albersmeier A."/>
            <person name="Kalinowski J."/>
            <person name="Ruckert C."/>
        </authorList>
    </citation>
    <scope>NUCLEOTIDE SEQUENCE</scope>
    <source>
        <strain evidence="3">KCTC 23732</strain>
    </source>
</reference>
<gene>
    <name evidence="3" type="ORF">GCM10011450_28540</name>
</gene>
<evidence type="ECO:0000256" key="2">
    <source>
        <dbReference type="SAM" id="SignalP"/>
    </source>
</evidence>
<feature type="signal peptide" evidence="2">
    <location>
        <begin position="1"/>
        <end position="28"/>
    </location>
</feature>
<dbReference type="Pfam" id="PF03401">
    <property type="entry name" value="TctC"/>
    <property type="match status" value="1"/>
</dbReference>
<organism evidence="3 4">
    <name type="scientific">Advenella faeciporci</name>
    <dbReference type="NCBI Taxonomy" id="797535"/>
    <lineage>
        <taxon>Bacteria</taxon>
        <taxon>Pseudomonadati</taxon>
        <taxon>Pseudomonadota</taxon>
        <taxon>Betaproteobacteria</taxon>
        <taxon>Burkholderiales</taxon>
        <taxon>Alcaligenaceae</taxon>
    </lineage>
</organism>
<dbReference type="Gene3D" id="3.40.190.10">
    <property type="entry name" value="Periplasmic binding protein-like II"/>
    <property type="match status" value="1"/>
</dbReference>
<feature type="chain" id="PRO_5036788415" description="Tripartite tricarboxylate transporter substrate binding protein" evidence="2">
    <location>
        <begin position="29"/>
        <end position="324"/>
    </location>
</feature>
<dbReference type="InterPro" id="IPR042100">
    <property type="entry name" value="Bug_dom1"/>
</dbReference>
<comment type="caution">
    <text evidence="3">The sequence shown here is derived from an EMBL/GenBank/DDBJ whole genome shotgun (WGS) entry which is preliminary data.</text>
</comment>
<reference evidence="3" key="2">
    <citation type="submission" date="2020-09" db="EMBL/GenBank/DDBJ databases">
        <authorList>
            <person name="Sun Q."/>
            <person name="Kim S."/>
        </authorList>
    </citation>
    <scope>NUCLEOTIDE SEQUENCE</scope>
    <source>
        <strain evidence="3">KCTC 23732</strain>
    </source>
</reference>
<dbReference type="Proteomes" id="UP000608345">
    <property type="component" value="Unassembled WGS sequence"/>
</dbReference>
<comment type="similarity">
    <text evidence="1">Belongs to the UPF0065 (bug) family.</text>
</comment>
<evidence type="ECO:0000256" key="1">
    <source>
        <dbReference type="ARBA" id="ARBA00006987"/>
    </source>
</evidence>
<dbReference type="RefSeq" id="WP_189386177.1">
    <property type="nucleotide sequence ID" value="NZ_BAABFY010000032.1"/>
</dbReference>
<dbReference type="CDD" id="cd07012">
    <property type="entry name" value="PBP2_Bug_TTT"/>
    <property type="match status" value="1"/>
</dbReference>
<evidence type="ECO:0008006" key="5">
    <source>
        <dbReference type="Google" id="ProtNLM"/>
    </source>
</evidence>
<dbReference type="Gene3D" id="3.40.190.150">
    <property type="entry name" value="Bordetella uptake gene, domain 1"/>
    <property type="match status" value="1"/>
</dbReference>
<dbReference type="AlphaFoldDB" id="A0A918N1D9"/>
<proteinExistence type="inferred from homology"/>
<name>A0A918N1D9_9BURK</name>
<keyword evidence="2" id="KW-0732">Signal</keyword>
<evidence type="ECO:0000313" key="4">
    <source>
        <dbReference type="Proteomes" id="UP000608345"/>
    </source>
</evidence>
<protein>
    <recommendedName>
        <fullName evidence="5">Tripartite tricarboxylate transporter substrate binding protein</fullName>
    </recommendedName>
</protein>
<dbReference type="InterPro" id="IPR005064">
    <property type="entry name" value="BUG"/>
</dbReference>
<keyword evidence="4" id="KW-1185">Reference proteome</keyword>
<dbReference type="EMBL" id="BMYS01000039">
    <property type="protein sequence ID" value="GGW97515.1"/>
    <property type="molecule type" value="Genomic_DNA"/>
</dbReference>
<dbReference type="PIRSF" id="PIRSF017082">
    <property type="entry name" value="YflP"/>
    <property type="match status" value="1"/>
</dbReference>
<dbReference type="SUPFAM" id="SSF53850">
    <property type="entry name" value="Periplasmic binding protein-like II"/>
    <property type="match status" value="1"/>
</dbReference>
<sequence>MTFSLQSIKTITLPALVAGLLVGAPAFAQDNYPSKPITIIVPYAPGGTTDLIARAMADSLSRQLKQTVVIENKSGAAGSMGANEMVNTKPDGYRLALSPVGIFRQPYLQQTRYDPIKDLTYIAAFAEYDFTISVAADSPIKSVKELVEYARKNPGEIDYGTPGRFTGNHVVMTELGTAVSAKFTHIPYKGDSENVGALMGGHIKTSVVSNSVIPFVQSGKVRILATAAETRPAAFAQYPTLKELGYPVVIRSPLGLAGPKGLPDNIVSTLEKAVKVAMDDPAVIKVLKDYGIRTDYMDAAQYTEFAQKTFEEERSIVERMKQES</sequence>
<evidence type="ECO:0000313" key="3">
    <source>
        <dbReference type="EMBL" id="GGW97515.1"/>
    </source>
</evidence>